<dbReference type="InParanoid" id="A0A1X2HKP5"/>
<proteinExistence type="predicted"/>
<name>A0A1X2HKP5_SYNRA</name>
<dbReference type="OrthoDB" id="18339at2759"/>
<dbReference type="GO" id="GO:0031625">
    <property type="term" value="F:ubiquitin protein ligase binding"/>
    <property type="evidence" value="ECO:0007669"/>
    <property type="project" value="TreeGrafter"/>
</dbReference>
<protein>
    <recommendedName>
        <fullName evidence="3">De-etiolated protein 1 Det1-domain-containing protein</fullName>
    </recommendedName>
</protein>
<dbReference type="GO" id="GO:0016567">
    <property type="term" value="P:protein ubiquitination"/>
    <property type="evidence" value="ECO:0007669"/>
    <property type="project" value="TreeGrafter"/>
</dbReference>
<dbReference type="GO" id="GO:0032436">
    <property type="term" value="P:positive regulation of proteasomal ubiquitin-dependent protein catabolic process"/>
    <property type="evidence" value="ECO:0007669"/>
    <property type="project" value="TreeGrafter"/>
</dbReference>
<accession>A0A1X2HKP5</accession>
<evidence type="ECO:0000313" key="1">
    <source>
        <dbReference type="EMBL" id="ORY99862.1"/>
    </source>
</evidence>
<gene>
    <name evidence="1" type="ORF">BCR43DRAFT_501804</name>
</gene>
<comment type="caution">
    <text evidence="1">The sequence shown here is derived from an EMBL/GenBank/DDBJ whole genome shotgun (WGS) entry which is preliminary data.</text>
</comment>
<dbReference type="InterPro" id="IPR019138">
    <property type="entry name" value="De-etiolated_protein_1_Det1"/>
</dbReference>
<dbReference type="Pfam" id="PF09737">
    <property type="entry name" value="Det1"/>
    <property type="match status" value="1"/>
</dbReference>
<sequence>MLASNTYMSSKHKTISSVIKQRSLGLSHPARAAREISTCVAPNCTLYNVVVPPDAYLVRFSPDGQYLLAITADSLAIRVYAFRDSVDLIDSLANQTAFSQCFRLVYEKTMPKGARSYRLERRFCIFTGDSSHMLLVSEHKRDNVDQHQDIGDIWHCQDYKFYLVNVETGGICDTLIFDADYLELLENVCASLFNDLLAIVSLGHEYITGFRLHVRK</sequence>
<dbReference type="STRING" id="13706.A0A1X2HKP5"/>
<dbReference type="GO" id="GO:1990756">
    <property type="term" value="F:ubiquitin-like ligase-substrate adaptor activity"/>
    <property type="evidence" value="ECO:0007669"/>
    <property type="project" value="TreeGrafter"/>
</dbReference>
<evidence type="ECO:0000313" key="2">
    <source>
        <dbReference type="Proteomes" id="UP000242180"/>
    </source>
</evidence>
<keyword evidence="2" id="KW-1185">Reference proteome</keyword>
<dbReference type="PANTHER" id="PTHR13374:SF3">
    <property type="entry name" value="DET1 HOMOLOG"/>
    <property type="match status" value="1"/>
</dbReference>
<reference evidence="1 2" key="1">
    <citation type="submission" date="2016-07" db="EMBL/GenBank/DDBJ databases">
        <title>Pervasive Adenine N6-methylation of Active Genes in Fungi.</title>
        <authorList>
            <consortium name="DOE Joint Genome Institute"/>
            <person name="Mondo S.J."/>
            <person name="Dannebaum R.O."/>
            <person name="Kuo R.C."/>
            <person name="Labutti K."/>
            <person name="Haridas S."/>
            <person name="Kuo A."/>
            <person name="Salamov A."/>
            <person name="Ahrendt S.R."/>
            <person name="Lipzen A."/>
            <person name="Sullivan W."/>
            <person name="Andreopoulos W.B."/>
            <person name="Clum A."/>
            <person name="Lindquist E."/>
            <person name="Daum C."/>
            <person name="Ramamoorthy G.K."/>
            <person name="Gryganskyi A."/>
            <person name="Culley D."/>
            <person name="Magnuson J.K."/>
            <person name="James T.Y."/>
            <person name="O'Malley M.A."/>
            <person name="Stajich J.E."/>
            <person name="Spatafora J.W."/>
            <person name="Visel A."/>
            <person name="Grigoriev I.V."/>
        </authorList>
    </citation>
    <scope>NUCLEOTIDE SEQUENCE [LARGE SCALE GENOMIC DNA]</scope>
    <source>
        <strain evidence="1 2">NRRL 2496</strain>
    </source>
</reference>
<dbReference type="GO" id="GO:0005634">
    <property type="term" value="C:nucleus"/>
    <property type="evidence" value="ECO:0007669"/>
    <property type="project" value="TreeGrafter"/>
</dbReference>
<dbReference type="EMBL" id="MCGN01000002">
    <property type="protein sequence ID" value="ORY99862.1"/>
    <property type="molecule type" value="Genomic_DNA"/>
</dbReference>
<evidence type="ECO:0008006" key="3">
    <source>
        <dbReference type="Google" id="ProtNLM"/>
    </source>
</evidence>
<dbReference type="GO" id="GO:0031461">
    <property type="term" value="C:cullin-RING ubiquitin ligase complex"/>
    <property type="evidence" value="ECO:0007669"/>
    <property type="project" value="TreeGrafter"/>
</dbReference>
<dbReference type="AlphaFoldDB" id="A0A1X2HKP5"/>
<organism evidence="1 2">
    <name type="scientific">Syncephalastrum racemosum</name>
    <name type="common">Filamentous fungus</name>
    <dbReference type="NCBI Taxonomy" id="13706"/>
    <lineage>
        <taxon>Eukaryota</taxon>
        <taxon>Fungi</taxon>
        <taxon>Fungi incertae sedis</taxon>
        <taxon>Mucoromycota</taxon>
        <taxon>Mucoromycotina</taxon>
        <taxon>Mucoromycetes</taxon>
        <taxon>Mucorales</taxon>
        <taxon>Syncephalastraceae</taxon>
        <taxon>Syncephalastrum</taxon>
    </lineage>
</organism>
<dbReference type="Proteomes" id="UP000242180">
    <property type="component" value="Unassembled WGS sequence"/>
</dbReference>
<dbReference type="PANTHER" id="PTHR13374">
    <property type="entry name" value="DET1 HOMOLOG DE-ETIOLATED-1 HOMOLOG"/>
    <property type="match status" value="1"/>
</dbReference>